<dbReference type="EMBL" id="JACEIK010000167">
    <property type="protein sequence ID" value="MCD7451425.1"/>
    <property type="molecule type" value="Genomic_DNA"/>
</dbReference>
<evidence type="ECO:0000256" key="1">
    <source>
        <dbReference type="SAM" id="MobiDB-lite"/>
    </source>
</evidence>
<reference evidence="2 3" key="1">
    <citation type="journal article" date="2021" name="BMC Genomics">
        <title>Datura genome reveals duplications of psychoactive alkaloid biosynthetic genes and high mutation rate following tissue culture.</title>
        <authorList>
            <person name="Rajewski A."/>
            <person name="Carter-House D."/>
            <person name="Stajich J."/>
            <person name="Litt A."/>
        </authorList>
    </citation>
    <scope>NUCLEOTIDE SEQUENCE [LARGE SCALE GENOMIC DNA]</scope>
    <source>
        <strain evidence="2">AR-01</strain>
    </source>
</reference>
<feature type="compositionally biased region" description="Basic and acidic residues" evidence="1">
    <location>
        <begin position="20"/>
        <end position="31"/>
    </location>
</feature>
<protein>
    <submittedName>
        <fullName evidence="2">Uncharacterized protein</fullName>
    </submittedName>
</protein>
<keyword evidence="3" id="KW-1185">Reference proteome</keyword>
<gene>
    <name evidence="2" type="ORF">HAX54_011734</name>
</gene>
<sequence length="350" mass="38282">MCDAALDFGEPTVAQQSESSKSDRGRNDEQEHVTVARALQRYIMKARLARVPFPIKFPTPNPRPSSVQQLPSTTSKLLPLICPRTAPRSRPVSPLCLKPASQSRTIDTTGGDASLSPRTAQTINNILSESFMDSHRVRPEKFPAAGAAPYIPVRHFGPHHRMAPPVTIRNAIPVFSAPPPRQSSQSPRMMRPPGLGVAPPLRQSSQPTRVMRPPGLGVAPPVCIRQAVPVYAAPPIRAEELPTLDTALQVKEPTFPKAPPVLVEEPIASKAPEIQVHELPTCKAVLGNAELLHDHSEEKSCSQVQLTKREEPIDFEVSRSTTMPVEGTKIAAEEKPHDSLEIEKLKQLKI</sequence>
<comment type="caution">
    <text evidence="2">The sequence shown here is derived from an EMBL/GenBank/DDBJ whole genome shotgun (WGS) entry which is preliminary data.</text>
</comment>
<dbReference type="Proteomes" id="UP000823775">
    <property type="component" value="Unassembled WGS sequence"/>
</dbReference>
<accession>A0ABS8RX92</accession>
<proteinExistence type="predicted"/>
<evidence type="ECO:0000313" key="3">
    <source>
        <dbReference type="Proteomes" id="UP000823775"/>
    </source>
</evidence>
<name>A0ABS8RX92_DATST</name>
<organism evidence="2 3">
    <name type="scientific">Datura stramonium</name>
    <name type="common">Jimsonweed</name>
    <name type="synonym">Common thornapple</name>
    <dbReference type="NCBI Taxonomy" id="4076"/>
    <lineage>
        <taxon>Eukaryota</taxon>
        <taxon>Viridiplantae</taxon>
        <taxon>Streptophyta</taxon>
        <taxon>Embryophyta</taxon>
        <taxon>Tracheophyta</taxon>
        <taxon>Spermatophyta</taxon>
        <taxon>Magnoliopsida</taxon>
        <taxon>eudicotyledons</taxon>
        <taxon>Gunneridae</taxon>
        <taxon>Pentapetalae</taxon>
        <taxon>asterids</taxon>
        <taxon>lamiids</taxon>
        <taxon>Solanales</taxon>
        <taxon>Solanaceae</taxon>
        <taxon>Solanoideae</taxon>
        <taxon>Datureae</taxon>
        <taxon>Datura</taxon>
    </lineage>
</organism>
<feature type="region of interest" description="Disordered" evidence="1">
    <location>
        <begin position="1"/>
        <end position="31"/>
    </location>
</feature>
<evidence type="ECO:0000313" key="2">
    <source>
        <dbReference type="EMBL" id="MCD7451425.1"/>
    </source>
</evidence>